<dbReference type="InterPro" id="IPR058415">
    <property type="entry name" value="DUF8102"/>
</dbReference>
<gene>
    <name evidence="2" type="ORF">C436_03211</name>
</gene>
<comment type="caution">
    <text evidence="2">The sequence shown here is derived from an EMBL/GenBank/DDBJ whole genome shotgun (WGS) entry which is preliminary data.</text>
</comment>
<evidence type="ECO:0000313" key="2">
    <source>
        <dbReference type="EMBL" id="EMA15509.1"/>
    </source>
</evidence>
<dbReference type="PATRIC" id="fig|662476.7.peg.637"/>
<keyword evidence="3" id="KW-1185">Reference proteome</keyword>
<feature type="domain" description="Domain of unknown function" evidence="1">
    <location>
        <begin position="21"/>
        <end position="182"/>
    </location>
</feature>
<protein>
    <recommendedName>
        <fullName evidence="1">Domain of unknown function domain-containing protein</fullName>
    </recommendedName>
</protein>
<accession>M0K5U3</accession>
<dbReference type="Pfam" id="PF26404">
    <property type="entry name" value="DUF8102"/>
    <property type="match status" value="1"/>
</dbReference>
<sequence length="218" mass="24678">MGLSESAYYTSSKMSDFDGFLTKTERSYLLGKHEPPSDNAEQQMRYKIRERTKKALEDLDILAHGLSQSDMENILFDSKGEHEVESWELAQDVVNEEKSHLNNMTGILSFLYLATLSDRRPLFKILTEQAILRAYNRQDRAMDLRDIEVTLDVDVGPRAEDIDTDSLGQLSQKKLQTLLNSGQIGLEEVVDEGVEVFGKLGFTEESIEQLAGNIDPDE</sequence>
<organism evidence="2 3">
    <name type="scientific">Haloarcula marismortui ATCC 33800</name>
    <dbReference type="NCBI Taxonomy" id="662476"/>
    <lineage>
        <taxon>Archaea</taxon>
        <taxon>Methanobacteriati</taxon>
        <taxon>Methanobacteriota</taxon>
        <taxon>Stenosarchaea group</taxon>
        <taxon>Halobacteria</taxon>
        <taxon>Halobacteriales</taxon>
        <taxon>Haloarculaceae</taxon>
        <taxon>Haloarcula</taxon>
    </lineage>
</organism>
<reference evidence="2 3" key="1">
    <citation type="journal article" date="2014" name="PLoS Genet.">
        <title>Phylogenetically driven sequencing of extremely halophilic archaea reveals strategies for static and dynamic osmo-response.</title>
        <authorList>
            <person name="Becker E.A."/>
            <person name="Seitzer P.M."/>
            <person name="Tritt A."/>
            <person name="Larsen D."/>
            <person name="Krusor M."/>
            <person name="Yao A.I."/>
            <person name="Wu D."/>
            <person name="Madern D."/>
            <person name="Eisen J.A."/>
            <person name="Darling A.E."/>
            <person name="Facciotti M.T."/>
        </authorList>
    </citation>
    <scope>NUCLEOTIDE SEQUENCE [LARGE SCALE GENOMIC DNA]</scope>
    <source>
        <strain evidence="2 3">ATCC 33800</strain>
    </source>
</reference>
<dbReference type="Proteomes" id="UP000011659">
    <property type="component" value="Unassembled WGS sequence"/>
</dbReference>
<name>M0K5U3_9EURY</name>
<proteinExistence type="predicted"/>
<evidence type="ECO:0000259" key="1">
    <source>
        <dbReference type="Pfam" id="PF26404"/>
    </source>
</evidence>
<evidence type="ECO:0000313" key="3">
    <source>
        <dbReference type="Proteomes" id="UP000011659"/>
    </source>
</evidence>
<dbReference type="EMBL" id="AOLR01000005">
    <property type="protein sequence ID" value="EMA15509.1"/>
    <property type="molecule type" value="Genomic_DNA"/>
</dbReference>
<dbReference type="AlphaFoldDB" id="M0K5U3"/>